<dbReference type="SMART" id="SM00387">
    <property type="entry name" value="HATPase_c"/>
    <property type="match status" value="1"/>
</dbReference>
<dbReference type="Pfam" id="PF02518">
    <property type="entry name" value="HATPase_c"/>
    <property type="match status" value="1"/>
</dbReference>
<dbReference type="PANTHER" id="PTHR43102">
    <property type="entry name" value="SLR1143 PROTEIN"/>
    <property type="match status" value="1"/>
</dbReference>
<proteinExistence type="predicted"/>
<dbReference type="PRINTS" id="PR00344">
    <property type="entry name" value="BCTRLSENSOR"/>
</dbReference>
<dbReference type="CDD" id="cd00075">
    <property type="entry name" value="HATPase"/>
    <property type="match status" value="1"/>
</dbReference>
<dbReference type="InterPro" id="IPR004358">
    <property type="entry name" value="Sig_transdc_His_kin-like_C"/>
</dbReference>
<sequence>MIKPEIPLNEEYRLKALESFHILNTLEEEEYDAITHIAADICNTPMALVSLVDSNRQWFKSHYGIDATETPRDLAFCAHAINAPEDLFVVEDASQDDRFHDNPLVTGGPGVQFYAGAPLTTKEGHSIGTLCVIDTKARNNFTDRQKASLKALANQVMAQLELRRQNILQKRINNELSVKNAQLKHFTYRLAHDLKTPLLDISALVGFIKEDYSHLLKNTEIAEWLDTIDNRVGYMDTSFHGIMNYINIMNDEIEVQGFHIETEINEIVKKSGRTTTIDLKLENCDHEIVQSLKSFVQIFFELIMNSVKFSDRSVTEIQIVFSKDNDGYNFTYQDNGPGIPEKYWDKVFVMFETLSFENTMDTGIGLATIKAIVEKLGGTIELGHRPDKRPGVYFCLRLPK</sequence>
<dbReference type="InterPro" id="IPR036097">
    <property type="entry name" value="HisK_dim/P_sf"/>
</dbReference>
<evidence type="ECO:0000313" key="5">
    <source>
        <dbReference type="EMBL" id="SIS39259.1"/>
    </source>
</evidence>
<dbReference type="InterPro" id="IPR029016">
    <property type="entry name" value="GAF-like_dom_sf"/>
</dbReference>
<comment type="catalytic activity">
    <reaction evidence="1">
        <text>ATP + protein L-histidine = ADP + protein N-phospho-L-histidine.</text>
        <dbReference type="EC" id="2.7.13.3"/>
    </reaction>
</comment>
<dbReference type="InterPro" id="IPR005467">
    <property type="entry name" value="His_kinase_dom"/>
</dbReference>
<accession>A0ABY1KIM8</accession>
<dbReference type="SUPFAM" id="SSF55874">
    <property type="entry name" value="ATPase domain of HSP90 chaperone/DNA topoisomerase II/histidine kinase"/>
    <property type="match status" value="1"/>
</dbReference>
<dbReference type="Proteomes" id="UP000185728">
    <property type="component" value="Unassembled WGS sequence"/>
</dbReference>
<dbReference type="SUPFAM" id="SSF55781">
    <property type="entry name" value="GAF domain-like"/>
    <property type="match status" value="1"/>
</dbReference>
<dbReference type="SUPFAM" id="SSF47384">
    <property type="entry name" value="Homodimeric domain of signal transducing histidine kinase"/>
    <property type="match status" value="1"/>
</dbReference>
<gene>
    <name evidence="5" type="ORF">SAMN05421766_101415</name>
</gene>
<keyword evidence="6" id="KW-1185">Reference proteome</keyword>
<evidence type="ECO:0000256" key="2">
    <source>
        <dbReference type="ARBA" id="ARBA00012438"/>
    </source>
</evidence>
<keyword evidence="3" id="KW-0597">Phosphoprotein</keyword>
<name>A0ABY1KIM8_9FLAO</name>
<dbReference type="EC" id="2.7.13.3" evidence="2"/>
<dbReference type="Gene3D" id="3.30.565.10">
    <property type="entry name" value="Histidine kinase-like ATPase, C-terminal domain"/>
    <property type="match status" value="1"/>
</dbReference>
<organism evidence="5 6">
    <name type="scientific">Zobellia uliginosa</name>
    <dbReference type="NCBI Taxonomy" id="143224"/>
    <lineage>
        <taxon>Bacteria</taxon>
        <taxon>Pseudomonadati</taxon>
        <taxon>Bacteroidota</taxon>
        <taxon>Flavobacteriia</taxon>
        <taxon>Flavobacteriales</taxon>
        <taxon>Flavobacteriaceae</taxon>
        <taxon>Zobellia</taxon>
    </lineage>
</organism>
<evidence type="ECO:0000256" key="3">
    <source>
        <dbReference type="ARBA" id="ARBA00022553"/>
    </source>
</evidence>
<dbReference type="CDD" id="cd00082">
    <property type="entry name" value="HisKA"/>
    <property type="match status" value="1"/>
</dbReference>
<evidence type="ECO:0000256" key="1">
    <source>
        <dbReference type="ARBA" id="ARBA00000085"/>
    </source>
</evidence>
<dbReference type="SMART" id="SM00065">
    <property type="entry name" value="GAF"/>
    <property type="match status" value="1"/>
</dbReference>
<feature type="domain" description="Histidine kinase" evidence="4">
    <location>
        <begin position="189"/>
        <end position="400"/>
    </location>
</feature>
<dbReference type="PROSITE" id="PS50109">
    <property type="entry name" value="HIS_KIN"/>
    <property type="match status" value="1"/>
</dbReference>
<dbReference type="Gene3D" id="3.30.450.40">
    <property type="match status" value="1"/>
</dbReference>
<evidence type="ECO:0000313" key="6">
    <source>
        <dbReference type="Proteomes" id="UP000185728"/>
    </source>
</evidence>
<dbReference type="Gene3D" id="1.10.287.130">
    <property type="match status" value="1"/>
</dbReference>
<comment type="caution">
    <text evidence="5">The sequence shown here is derived from an EMBL/GenBank/DDBJ whole genome shotgun (WGS) entry which is preliminary data.</text>
</comment>
<protein>
    <recommendedName>
        <fullName evidence="2">histidine kinase</fullName>
        <ecNumber evidence="2">2.7.13.3</ecNumber>
    </recommendedName>
</protein>
<dbReference type="InterPro" id="IPR003594">
    <property type="entry name" value="HATPase_dom"/>
</dbReference>
<reference evidence="5 6" key="1">
    <citation type="submission" date="2017-01" db="EMBL/GenBank/DDBJ databases">
        <authorList>
            <person name="Varghese N."/>
            <person name="Submissions S."/>
        </authorList>
    </citation>
    <scope>NUCLEOTIDE SEQUENCE [LARGE SCALE GENOMIC DNA]</scope>
    <source>
        <strain evidence="5 6">DSM 2061</strain>
    </source>
</reference>
<dbReference type="EMBL" id="FTOB01000001">
    <property type="protein sequence ID" value="SIS39259.1"/>
    <property type="molecule type" value="Genomic_DNA"/>
</dbReference>
<dbReference type="InterPro" id="IPR003661">
    <property type="entry name" value="HisK_dim/P_dom"/>
</dbReference>
<dbReference type="PANTHER" id="PTHR43102:SF2">
    <property type="entry name" value="GAF DOMAIN-CONTAINING PROTEIN"/>
    <property type="match status" value="1"/>
</dbReference>
<dbReference type="RefSeq" id="WP_076453283.1">
    <property type="nucleotide sequence ID" value="NZ_FTOB01000001.1"/>
</dbReference>
<dbReference type="Pfam" id="PF01590">
    <property type="entry name" value="GAF"/>
    <property type="match status" value="1"/>
</dbReference>
<dbReference type="InterPro" id="IPR036890">
    <property type="entry name" value="HATPase_C_sf"/>
</dbReference>
<dbReference type="InterPro" id="IPR003018">
    <property type="entry name" value="GAF"/>
</dbReference>
<evidence type="ECO:0000259" key="4">
    <source>
        <dbReference type="PROSITE" id="PS50109"/>
    </source>
</evidence>